<proteinExistence type="predicted"/>
<gene>
    <name evidence="2" type="ORF">EVAR_40624_1</name>
</gene>
<evidence type="ECO:0000313" key="2">
    <source>
        <dbReference type="EMBL" id="GBP62173.1"/>
    </source>
</evidence>
<reference evidence="2 3" key="1">
    <citation type="journal article" date="2019" name="Commun. Biol.">
        <title>The bagworm genome reveals a unique fibroin gene that provides high tensile strength.</title>
        <authorList>
            <person name="Kono N."/>
            <person name="Nakamura H."/>
            <person name="Ohtoshi R."/>
            <person name="Tomita M."/>
            <person name="Numata K."/>
            <person name="Arakawa K."/>
        </authorList>
    </citation>
    <scope>NUCLEOTIDE SEQUENCE [LARGE SCALE GENOMIC DNA]</scope>
</reference>
<protein>
    <submittedName>
        <fullName evidence="2">Uncharacterized protein</fullName>
    </submittedName>
</protein>
<feature type="compositionally biased region" description="Basic and acidic residues" evidence="1">
    <location>
        <begin position="10"/>
        <end position="36"/>
    </location>
</feature>
<evidence type="ECO:0000313" key="3">
    <source>
        <dbReference type="Proteomes" id="UP000299102"/>
    </source>
</evidence>
<accession>A0A4C1XG62</accession>
<feature type="region of interest" description="Disordered" evidence="1">
    <location>
        <begin position="1"/>
        <end position="36"/>
    </location>
</feature>
<name>A0A4C1XG62_EUMVA</name>
<dbReference type="AlphaFoldDB" id="A0A4C1XG62"/>
<dbReference type="Proteomes" id="UP000299102">
    <property type="component" value="Unassembled WGS sequence"/>
</dbReference>
<sequence>MWMDTDQEWDDKTGTTKGRVEMGDVHPTSTRDRRGAEWREARMQATWEQIIACNNTRNSKRATSALPVFREGIRYLIGGSGISINGNVKCNARVNARLDEKSNTKLTDFLLTENCLDEVQLAGSGLERGNVRPYPKGPSDTRTNPHVMDIQVFDICQPTNKYSMHRMRADREAVVGWMLRANAYAFNMHAILQASI</sequence>
<comment type="caution">
    <text evidence="2">The sequence shown here is derived from an EMBL/GenBank/DDBJ whole genome shotgun (WGS) entry which is preliminary data.</text>
</comment>
<organism evidence="2 3">
    <name type="scientific">Eumeta variegata</name>
    <name type="common">Bagworm moth</name>
    <name type="synonym">Eumeta japonica</name>
    <dbReference type="NCBI Taxonomy" id="151549"/>
    <lineage>
        <taxon>Eukaryota</taxon>
        <taxon>Metazoa</taxon>
        <taxon>Ecdysozoa</taxon>
        <taxon>Arthropoda</taxon>
        <taxon>Hexapoda</taxon>
        <taxon>Insecta</taxon>
        <taxon>Pterygota</taxon>
        <taxon>Neoptera</taxon>
        <taxon>Endopterygota</taxon>
        <taxon>Lepidoptera</taxon>
        <taxon>Glossata</taxon>
        <taxon>Ditrysia</taxon>
        <taxon>Tineoidea</taxon>
        <taxon>Psychidae</taxon>
        <taxon>Oiketicinae</taxon>
        <taxon>Eumeta</taxon>
    </lineage>
</organism>
<keyword evidence="3" id="KW-1185">Reference proteome</keyword>
<dbReference type="EMBL" id="BGZK01000833">
    <property type="protein sequence ID" value="GBP62173.1"/>
    <property type="molecule type" value="Genomic_DNA"/>
</dbReference>
<evidence type="ECO:0000256" key="1">
    <source>
        <dbReference type="SAM" id="MobiDB-lite"/>
    </source>
</evidence>